<keyword evidence="6 11" id="KW-0441">Lipid A biosynthesis</keyword>
<dbReference type="Gene3D" id="3.40.50.2000">
    <property type="entry name" value="Glycogen Phosphorylase B"/>
    <property type="match status" value="1"/>
</dbReference>
<evidence type="ECO:0000256" key="1">
    <source>
        <dbReference type="ARBA" id="ARBA00002056"/>
    </source>
</evidence>
<name>A0A2N6CWM1_9GAMM</name>
<dbReference type="EMBL" id="PKUN01000010">
    <property type="protein sequence ID" value="PLX61687.1"/>
    <property type="molecule type" value="Genomic_DNA"/>
</dbReference>
<dbReference type="GO" id="GO:0016020">
    <property type="term" value="C:membrane"/>
    <property type="evidence" value="ECO:0007669"/>
    <property type="project" value="GOC"/>
</dbReference>
<protein>
    <recommendedName>
        <fullName evidence="4 11">Lipid-A-disaccharide synthase</fullName>
        <ecNumber evidence="3 11">2.4.1.182</ecNumber>
    </recommendedName>
</protein>
<evidence type="ECO:0000256" key="9">
    <source>
        <dbReference type="ARBA" id="ARBA00023098"/>
    </source>
</evidence>
<dbReference type="STRING" id="1111735.GCA_000428045_03844"/>
<dbReference type="Pfam" id="PF02684">
    <property type="entry name" value="LpxB"/>
    <property type="match status" value="1"/>
</dbReference>
<dbReference type="PANTHER" id="PTHR30372">
    <property type="entry name" value="LIPID-A-DISACCHARIDE SYNTHASE"/>
    <property type="match status" value="1"/>
</dbReference>
<comment type="pathway">
    <text evidence="11">Bacterial outer membrane biogenesis; LPS lipid A biosynthesis.</text>
</comment>
<dbReference type="RefSeq" id="WP_273438986.1">
    <property type="nucleotide sequence ID" value="NZ_PKUN01000010.1"/>
</dbReference>
<gene>
    <name evidence="11" type="primary">lpxB</name>
    <name evidence="12" type="ORF">C0630_09070</name>
</gene>
<evidence type="ECO:0000256" key="8">
    <source>
        <dbReference type="ARBA" id="ARBA00022679"/>
    </source>
</evidence>
<evidence type="ECO:0000256" key="11">
    <source>
        <dbReference type="HAMAP-Rule" id="MF_00392"/>
    </source>
</evidence>
<comment type="similarity">
    <text evidence="2 11">Belongs to the LpxB family.</text>
</comment>
<organism evidence="12 13">
    <name type="scientific">Sedimenticola selenatireducens</name>
    <dbReference type="NCBI Taxonomy" id="191960"/>
    <lineage>
        <taxon>Bacteria</taxon>
        <taxon>Pseudomonadati</taxon>
        <taxon>Pseudomonadota</taxon>
        <taxon>Gammaproteobacteria</taxon>
        <taxon>Chromatiales</taxon>
        <taxon>Sedimenticolaceae</taxon>
        <taxon>Sedimenticola</taxon>
    </lineage>
</organism>
<evidence type="ECO:0000256" key="2">
    <source>
        <dbReference type="ARBA" id="ARBA00007868"/>
    </source>
</evidence>
<dbReference type="InterPro" id="IPR003835">
    <property type="entry name" value="Glyco_trans_19"/>
</dbReference>
<dbReference type="NCBIfam" id="TIGR00215">
    <property type="entry name" value="lpxB"/>
    <property type="match status" value="1"/>
</dbReference>
<dbReference type="SUPFAM" id="SSF53756">
    <property type="entry name" value="UDP-Glycosyltransferase/glycogen phosphorylase"/>
    <property type="match status" value="1"/>
</dbReference>
<evidence type="ECO:0000256" key="5">
    <source>
        <dbReference type="ARBA" id="ARBA00022516"/>
    </source>
</evidence>
<proteinExistence type="inferred from homology"/>
<dbReference type="GO" id="GO:0005543">
    <property type="term" value="F:phospholipid binding"/>
    <property type="evidence" value="ECO:0007669"/>
    <property type="project" value="TreeGrafter"/>
</dbReference>
<evidence type="ECO:0000313" key="12">
    <source>
        <dbReference type="EMBL" id="PLX61687.1"/>
    </source>
</evidence>
<dbReference type="GO" id="GO:0008915">
    <property type="term" value="F:lipid-A-disaccharide synthase activity"/>
    <property type="evidence" value="ECO:0007669"/>
    <property type="project" value="UniProtKB-UniRule"/>
</dbReference>
<reference evidence="12 13" key="1">
    <citation type="submission" date="2017-11" db="EMBL/GenBank/DDBJ databases">
        <title>Genome-resolved metagenomics identifies genetic mobility, metabolic interactions, and unexpected diversity in perchlorate-reducing communities.</title>
        <authorList>
            <person name="Barnum T.P."/>
            <person name="Figueroa I.A."/>
            <person name="Carlstrom C.I."/>
            <person name="Lucas L.N."/>
            <person name="Engelbrektson A.L."/>
            <person name="Coates J.D."/>
        </authorList>
    </citation>
    <scope>NUCLEOTIDE SEQUENCE [LARGE SCALE GENOMIC DNA]</scope>
    <source>
        <strain evidence="12">BM301</strain>
    </source>
</reference>
<comment type="caution">
    <text evidence="12">The sequence shown here is derived from an EMBL/GenBank/DDBJ whole genome shotgun (WGS) entry which is preliminary data.</text>
</comment>
<dbReference type="GO" id="GO:0009245">
    <property type="term" value="P:lipid A biosynthetic process"/>
    <property type="evidence" value="ECO:0007669"/>
    <property type="project" value="UniProtKB-UniRule"/>
</dbReference>
<keyword evidence="8 11" id="KW-0808">Transferase</keyword>
<dbReference type="Proteomes" id="UP000235015">
    <property type="component" value="Unassembled WGS sequence"/>
</dbReference>
<comment type="function">
    <text evidence="1 11">Condensation of UDP-2,3-diacylglucosamine and 2,3-diacylglucosamine-1-phosphate to form lipid A disaccharide, a precursor of lipid A, a phosphorylated glycolipid that anchors the lipopolysaccharide to the outer membrane of the cell.</text>
</comment>
<comment type="catalytic activity">
    <reaction evidence="10 11">
        <text>a lipid X + a UDP-2-N,3-O-bis[(3R)-3-hydroxyacyl]-alpha-D-glucosamine = a lipid A disaccharide + UDP + H(+)</text>
        <dbReference type="Rhea" id="RHEA:67828"/>
        <dbReference type="ChEBI" id="CHEBI:15378"/>
        <dbReference type="ChEBI" id="CHEBI:58223"/>
        <dbReference type="ChEBI" id="CHEBI:137748"/>
        <dbReference type="ChEBI" id="CHEBI:176338"/>
        <dbReference type="ChEBI" id="CHEBI:176343"/>
        <dbReference type="EC" id="2.4.1.182"/>
    </reaction>
</comment>
<evidence type="ECO:0000313" key="13">
    <source>
        <dbReference type="Proteomes" id="UP000235015"/>
    </source>
</evidence>
<dbReference type="UniPathway" id="UPA00973"/>
<evidence type="ECO:0000256" key="10">
    <source>
        <dbReference type="ARBA" id="ARBA00048975"/>
    </source>
</evidence>
<keyword evidence="9 11" id="KW-0443">Lipid metabolism</keyword>
<sequence length="385" mass="42619">MLKVGIVANEPSGDLLGAGVIREIKKRYPDARFEGVGGPLMIREGCRSLFSMDRLSVMGLIEVLKHLPELLSIRKKLLTHFLQAPPDVFIGIDAPDFNLGLETALKKSGIPTVHYVSPTVWAWRPGRVKKIRAAVDLMLSIFPFEAEFLQQHQVPVQYVGHPLADEIPLQNDRPAARAVLGVTDRPHVVAMLPGSRMGEIESLSATFIRAALQLTERYPDAHFLVPLINERTRAAFESVLNREAPDLPVTLVDGQARTVMIAADVVLTASGTATLEAMLLRRAMVVAYRLNPLTYWIVNRFNLVKIPYVAMANLLADEALAPEFIQDAATPEALADALSELLESPERVRYIQQRYGELHETLQQDSSRKAAEAVLSLIGRNRSAE</sequence>
<evidence type="ECO:0000256" key="4">
    <source>
        <dbReference type="ARBA" id="ARBA00020902"/>
    </source>
</evidence>
<dbReference type="HAMAP" id="MF_00392">
    <property type="entry name" value="LpxB"/>
    <property type="match status" value="1"/>
</dbReference>
<evidence type="ECO:0000256" key="3">
    <source>
        <dbReference type="ARBA" id="ARBA00012687"/>
    </source>
</evidence>
<evidence type="ECO:0000256" key="6">
    <source>
        <dbReference type="ARBA" id="ARBA00022556"/>
    </source>
</evidence>
<keyword evidence="5 11" id="KW-0444">Lipid biosynthesis</keyword>
<dbReference type="AlphaFoldDB" id="A0A2N6CWM1"/>
<keyword evidence="7 11" id="KW-0328">Glycosyltransferase</keyword>
<evidence type="ECO:0000256" key="7">
    <source>
        <dbReference type="ARBA" id="ARBA00022676"/>
    </source>
</evidence>
<accession>A0A2N6CWM1</accession>
<dbReference type="PANTHER" id="PTHR30372:SF4">
    <property type="entry name" value="LIPID-A-DISACCHARIDE SYNTHASE, MITOCHONDRIAL-RELATED"/>
    <property type="match status" value="1"/>
</dbReference>
<dbReference type="EC" id="2.4.1.182" evidence="3 11"/>